<accession>A0A183DPC9</accession>
<dbReference type="EMBL" id="UYRT01078040">
    <property type="protein sequence ID" value="VDN17625.1"/>
    <property type="molecule type" value="Genomic_DNA"/>
</dbReference>
<sequence length="79" mass="8972">MAARCRRRRAVFAPAAALGCSRAGPMIDEVDEQGFGYEQPPRTCDLFDMEWRRGGGQFGVRWMRAEMAARQTCDLLDMK</sequence>
<dbReference type="AlphaFoldDB" id="A0A183DPC9"/>
<dbReference type="Proteomes" id="UP000271098">
    <property type="component" value="Unassembled WGS sequence"/>
</dbReference>
<reference evidence="1 2" key="2">
    <citation type="submission" date="2018-11" db="EMBL/GenBank/DDBJ databases">
        <authorList>
            <consortium name="Pathogen Informatics"/>
        </authorList>
    </citation>
    <scope>NUCLEOTIDE SEQUENCE [LARGE SCALE GENOMIC DNA]</scope>
</reference>
<dbReference type="PROSITE" id="PS51257">
    <property type="entry name" value="PROKAR_LIPOPROTEIN"/>
    <property type="match status" value="1"/>
</dbReference>
<evidence type="ECO:0000313" key="2">
    <source>
        <dbReference type="Proteomes" id="UP000271098"/>
    </source>
</evidence>
<evidence type="ECO:0000313" key="1">
    <source>
        <dbReference type="EMBL" id="VDN17625.1"/>
    </source>
</evidence>
<keyword evidence="2" id="KW-1185">Reference proteome</keyword>
<protein>
    <submittedName>
        <fullName evidence="3">Secreted protein</fullName>
    </submittedName>
</protein>
<evidence type="ECO:0000313" key="3">
    <source>
        <dbReference type="WBParaSite" id="GPUH_0001058301-mRNA-1"/>
    </source>
</evidence>
<dbReference type="WBParaSite" id="GPUH_0001058301-mRNA-1">
    <property type="protein sequence ID" value="GPUH_0001058301-mRNA-1"/>
    <property type="gene ID" value="GPUH_0001058301"/>
</dbReference>
<gene>
    <name evidence="1" type="ORF">GPUH_LOCUS10570</name>
</gene>
<proteinExistence type="predicted"/>
<reference evidence="3" key="1">
    <citation type="submission" date="2016-06" db="UniProtKB">
        <authorList>
            <consortium name="WormBaseParasite"/>
        </authorList>
    </citation>
    <scope>IDENTIFICATION</scope>
</reference>
<name>A0A183DPC9_9BILA</name>
<organism evidence="3">
    <name type="scientific">Gongylonema pulchrum</name>
    <dbReference type="NCBI Taxonomy" id="637853"/>
    <lineage>
        <taxon>Eukaryota</taxon>
        <taxon>Metazoa</taxon>
        <taxon>Ecdysozoa</taxon>
        <taxon>Nematoda</taxon>
        <taxon>Chromadorea</taxon>
        <taxon>Rhabditida</taxon>
        <taxon>Spirurina</taxon>
        <taxon>Spiruromorpha</taxon>
        <taxon>Spiruroidea</taxon>
        <taxon>Gongylonematidae</taxon>
        <taxon>Gongylonema</taxon>
    </lineage>
</organism>